<evidence type="ECO:0000313" key="4">
    <source>
        <dbReference type="Proteomes" id="UP000183185"/>
    </source>
</evidence>
<dbReference type="AlphaFoldDB" id="A0AA44KVN8"/>
<proteinExistence type="predicted"/>
<reference evidence="3 4" key="1">
    <citation type="submission" date="2016-06" db="EMBL/GenBank/DDBJ databases">
        <title>First insights into the genetic diversity and population structure of in the Bacillus cereus group bacteria from diverse marine environments.</title>
        <authorList>
            <person name="Liu Y."/>
            <person name="Lai Q."/>
            <person name="Shao Z."/>
        </authorList>
    </citation>
    <scope>NUCLEOTIDE SEQUENCE [LARGE SCALE GENOMIC DNA]</scope>
    <source>
        <strain evidence="3 4">TD42</strain>
    </source>
</reference>
<comment type="caution">
    <text evidence="3">The sequence shown here is derived from an EMBL/GenBank/DDBJ whole genome shotgun (WGS) entry which is preliminary data.</text>
</comment>
<dbReference type="InterPro" id="IPR013830">
    <property type="entry name" value="SGNH_hydro"/>
</dbReference>
<dbReference type="InterPro" id="IPR018913">
    <property type="entry name" value="BppU_N"/>
</dbReference>
<dbReference type="Pfam" id="PF10651">
    <property type="entry name" value="BppU_N"/>
    <property type="match status" value="1"/>
</dbReference>
<dbReference type="Proteomes" id="UP000183185">
    <property type="component" value="Unassembled WGS sequence"/>
</dbReference>
<evidence type="ECO:0000259" key="1">
    <source>
        <dbReference type="Pfam" id="PF10651"/>
    </source>
</evidence>
<dbReference type="InterPro" id="IPR036514">
    <property type="entry name" value="SGNH_hydro_sf"/>
</dbReference>
<accession>A0AA44KVN8</accession>
<gene>
    <name evidence="3" type="ORF">BAQ49_07700</name>
</gene>
<name>A0AA44KVN8_9BACI</name>
<dbReference type="EMBL" id="MACH01000087">
    <property type="protein sequence ID" value="OJE45031.1"/>
    <property type="molecule type" value="Genomic_DNA"/>
</dbReference>
<evidence type="ECO:0000259" key="2">
    <source>
        <dbReference type="Pfam" id="PF13472"/>
    </source>
</evidence>
<evidence type="ECO:0008006" key="5">
    <source>
        <dbReference type="Google" id="ProtNLM"/>
    </source>
</evidence>
<evidence type="ECO:0000313" key="3">
    <source>
        <dbReference type="EMBL" id="OJE45031.1"/>
    </source>
</evidence>
<dbReference type="SUPFAM" id="SSF52266">
    <property type="entry name" value="SGNH hydrolase"/>
    <property type="match status" value="1"/>
</dbReference>
<protein>
    <recommendedName>
        <fullName evidence="5">SGNH hydrolase-type esterase domain-containing protein</fullName>
    </recommendedName>
</protein>
<feature type="domain" description="SGNH hydrolase-type esterase" evidence="2">
    <location>
        <begin position="425"/>
        <end position="603"/>
    </location>
</feature>
<dbReference type="Gene3D" id="3.40.50.1110">
    <property type="entry name" value="SGNH hydrolase"/>
    <property type="match status" value="1"/>
</dbReference>
<feature type="domain" description="BppU N-terminal" evidence="1">
    <location>
        <begin position="8"/>
        <end position="141"/>
    </location>
</feature>
<organism evidence="3 4">
    <name type="scientific">Bacillus proteolyticus</name>
    <dbReference type="NCBI Taxonomy" id="2026192"/>
    <lineage>
        <taxon>Bacteria</taxon>
        <taxon>Bacillati</taxon>
        <taxon>Bacillota</taxon>
        <taxon>Bacilli</taxon>
        <taxon>Bacillales</taxon>
        <taxon>Bacillaceae</taxon>
        <taxon>Bacillus</taxon>
        <taxon>Bacillus cereus group</taxon>
    </lineage>
</organism>
<sequence>MVNSIFKTYEVTVDTMRDSIVPQNMRYSQNDLNSAKILINVNHNGNEEDFSDATAVRVSFEKSDKKIVYQDCQPINALKGKYQTLLTTQSLTSVGFVTANVHIYFPNGKKVETRSFTFEVVESKMSDGVIESTNEFGVMQKWVEAAEVLKDVEIPPLIESKITAEKALAKSNELGNQFGILSGTKTDKAYVDTKVSAVASGAPKGVYATLTALQTAKPTGDSGVYLVTADGKWYYWNGSAWTPGGTYQATGIADKTIDVAKLQFLNVINLNLHNPATDTAGSYISQAGGLIANASYKVSDYIPIIPLGMYNNSSTLSCAFFDVDKKYISGLPAGFTNPYTAPANAVYVRHSYNATATGVLCEGPVLVDSSATFGSQKIVVTKAEFENMIQEIVVKTNTKTEGKSLLIFADSTGQTANIADDFSSHVDGWKTNWPTFTKEALKIGAIWNYGKDGAGYKERPGLLQTQWITNQIRDAISKNRPGDIIVVATGTNDGITDVGDFDTAMSKTKLEDLDKTKLYEAIRWCYWTLRQNYPNAMFYVGIPLQRTSYSPQVAEPMVTAIKKMANYYNFIIVDCMYESGIVREFEVQGGPGRDLSDGLHPNDSSGKKKHANLFTRVIRNTYTG</sequence>
<dbReference type="Pfam" id="PF13472">
    <property type="entry name" value="Lipase_GDSL_2"/>
    <property type="match status" value="1"/>
</dbReference>
<dbReference type="Gene3D" id="2.60.40.3350">
    <property type="match status" value="1"/>
</dbReference>